<keyword evidence="2" id="KW-0808">Transferase</keyword>
<dbReference type="InterPro" id="IPR036890">
    <property type="entry name" value="HATPase_C_sf"/>
</dbReference>
<dbReference type="AlphaFoldDB" id="A0A140L955"/>
<feature type="domain" description="Histidine kinase/HSP90-like ATPase" evidence="1">
    <location>
        <begin position="22"/>
        <end position="142"/>
    </location>
</feature>
<keyword evidence="3" id="KW-1185">Reference proteome</keyword>
<accession>A0A140L955</accession>
<dbReference type="STRING" id="520762.AN619_06080"/>
<dbReference type="Pfam" id="PF13581">
    <property type="entry name" value="HATPase_c_2"/>
    <property type="match status" value="1"/>
</dbReference>
<dbReference type="Proteomes" id="UP000070456">
    <property type="component" value="Unassembled WGS sequence"/>
</dbReference>
<evidence type="ECO:0000313" key="2">
    <source>
        <dbReference type="EMBL" id="KXG77080.1"/>
    </source>
</evidence>
<dbReference type="Gene3D" id="3.30.565.10">
    <property type="entry name" value="Histidine kinase-like ATPase, C-terminal domain"/>
    <property type="match status" value="1"/>
</dbReference>
<organism evidence="2 3">
    <name type="scientific">Thermotalea metallivorans</name>
    <dbReference type="NCBI Taxonomy" id="520762"/>
    <lineage>
        <taxon>Bacteria</taxon>
        <taxon>Bacillati</taxon>
        <taxon>Bacillota</taxon>
        <taxon>Clostridia</taxon>
        <taxon>Peptostreptococcales</taxon>
        <taxon>Thermotaleaceae</taxon>
        <taxon>Thermotalea</taxon>
    </lineage>
</organism>
<name>A0A140L955_9FIRM</name>
<evidence type="ECO:0000313" key="3">
    <source>
        <dbReference type="Proteomes" id="UP000070456"/>
    </source>
</evidence>
<sequence length="146" mass="16227">MEKKERSESLKLEYEVLKDDFARAGEASSNIKKVLRQLGIDAQIIRRVAIATYEAEINIVIHSEGGKITLYIYPDCIQIIAKDAGPGIENIELAMKEGYSTASHKVRELGFGAGMGLPNMKKCSDEFYIDSKKGDSTTVTMVIYMN</sequence>
<dbReference type="OrthoDB" id="9797578at2"/>
<dbReference type="SUPFAM" id="SSF55874">
    <property type="entry name" value="ATPase domain of HSP90 chaperone/DNA topoisomerase II/histidine kinase"/>
    <property type="match status" value="1"/>
</dbReference>
<dbReference type="EMBL" id="LOEE01000019">
    <property type="protein sequence ID" value="KXG77080.1"/>
    <property type="molecule type" value="Genomic_DNA"/>
</dbReference>
<dbReference type="GO" id="GO:0004674">
    <property type="term" value="F:protein serine/threonine kinase activity"/>
    <property type="evidence" value="ECO:0007669"/>
    <property type="project" value="UniProtKB-EC"/>
</dbReference>
<reference evidence="2 3" key="1">
    <citation type="submission" date="2015-12" db="EMBL/GenBank/DDBJ databases">
        <title>Draft genome sequence of the thermoanaerobe Thermotalea metallivorans, an isolate from the runoff channel of the Great Artesian Basin, Australia.</title>
        <authorList>
            <person name="Patel B.K."/>
        </authorList>
    </citation>
    <scope>NUCLEOTIDE SEQUENCE [LARGE SCALE GENOMIC DNA]</scope>
    <source>
        <strain evidence="2 3">B2-1</strain>
    </source>
</reference>
<dbReference type="EC" id="2.7.11.1" evidence="2"/>
<gene>
    <name evidence="2" type="primary">rsbT</name>
    <name evidence="2" type="ORF">AN619_06080</name>
</gene>
<dbReference type="InterPro" id="IPR003594">
    <property type="entry name" value="HATPase_dom"/>
</dbReference>
<protein>
    <submittedName>
        <fullName evidence="2">Serine/threonine-protein kinase RsbT</fullName>
        <ecNumber evidence="2">2.7.11.1</ecNumber>
    </submittedName>
</protein>
<comment type="caution">
    <text evidence="2">The sequence shown here is derived from an EMBL/GenBank/DDBJ whole genome shotgun (WGS) entry which is preliminary data.</text>
</comment>
<dbReference type="RefSeq" id="WP_068554967.1">
    <property type="nucleotide sequence ID" value="NZ_LOEE01000019.1"/>
</dbReference>
<evidence type="ECO:0000259" key="1">
    <source>
        <dbReference type="Pfam" id="PF13581"/>
    </source>
</evidence>
<proteinExistence type="predicted"/>
<keyword evidence="2" id="KW-0418">Kinase</keyword>